<dbReference type="Pfam" id="PF08991">
    <property type="entry name" value="CMC4"/>
    <property type="match status" value="1"/>
</dbReference>
<reference evidence="6 7" key="1">
    <citation type="journal article" date="2018" name="Nat. Ecol. Evol.">
        <title>Shark genomes provide insights into elasmobranch evolution and the origin of vertebrates.</title>
        <authorList>
            <person name="Hara Y"/>
            <person name="Yamaguchi K"/>
            <person name="Onimaru K"/>
            <person name="Kadota M"/>
            <person name="Koyanagi M"/>
            <person name="Keeley SD"/>
            <person name="Tatsumi K"/>
            <person name="Tanaka K"/>
            <person name="Motone F"/>
            <person name="Kageyama Y"/>
            <person name="Nozu R"/>
            <person name="Adachi N"/>
            <person name="Nishimura O"/>
            <person name="Nakagawa R"/>
            <person name="Tanegashima C"/>
            <person name="Kiyatake I"/>
            <person name="Matsumoto R"/>
            <person name="Murakumo K"/>
            <person name="Nishida K"/>
            <person name="Terakita A"/>
            <person name="Kuratani S"/>
            <person name="Sato K"/>
            <person name="Hyodo S Kuraku.S."/>
        </authorList>
    </citation>
    <scope>NUCLEOTIDE SEQUENCE [LARGE SCALE GENOMIC DNA]</scope>
</reference>
<dbReference type="GO" id="GO:0005758">
    <property type="term" value="C:mitochondrial intermembrane space"/>
    <property type="evidence" value="ECO:0007669"/>
    <property type="project" value="TreeGrafter"/>
</dbReference>
<feature type="disulfide bond" evidence="5">
    <location>
        <begin position="34"/>
        <end position="65"/>
    </location>
</feature>
<evidence type="ECO:0000256" key="2">
    <source>
        <dbReference type="ARBA" id="ARBA00009858"/>
    </source>
</evidence>
<sequence length="95" mass="10658">MGGRPTTGAGRQARAAVKGLKLDRCFVMSTKDPCQKQACEIQKCLQANHYQESRCQHVIEEMHKCCKIYAKTSVCCSGFLKEEEKKSLQISTNCQ</sequence>
<dbReference type="OrthoDB" id="13601at2759"/>
<keyword evidence="7" id="KW-1185">Reference proteome</keyword>
<keyword evidence="3" id="KW-0496">Mitochondrion</keyword>
<dbReference type="Gene3D" id="1.10.287.1130">
    <property type="entry name" value="CytochromE C oxidase copper chaperone"/>
    <property type="match status" value="1"/>
</dbReference>
<dbReference type="SUPFAM" id="SSF47072">
    <property type="entry name" value="Cysteine alpha-hairpin motif"/>
    <property type="match status" value="1"/>
</dbReference>
<gene>
    <name evidence="6" type="ORF">chiPu_0002759</name>
</gene>
<proteinExistence type="inferred from homology"/>
<comment type="subcellular location">
    <subcellularLocation>
        <location evidence="1">Mitochondrion</location>
    </subcellularLocation>
</comment>
<comment type="caution">
    <text evidence="6">The sequence shown here is derived from an EMBL/GenBank/DDBJ whole genome shotgun (WGS) entry which is preliminary data.</text>
</comment>
<keyword evidence="4 5" id="KW-1015">Disulfide bond</keyword>
<evidence type="ECO:0000256" key="4">
    <source>
        <dbReference type="ARBA" id="ARBA00023157"/>
    </source>
</evidence>
<dbReference type="AlphaFoldDB" id="A0A401S1U0"/>
<evidence type="ECO:0000313" key="6">
    <source>
        <dbReference type="EMBL" id="GCC24359.1"/>
    </source>
</evidence>
<dbReference type="STRING" id="137246.A0A401S1U0"/>
<evidence type="ECO:0000256" key="1">
    <source>
        <dbReference type="ARBA" id="ARBA00004173"/>
    </source>
</evidence>
<protein>
    <recommendedName>
        <fullName evidence="8">Cx9C motif-containing protein 4</fullName>
    </recommendedName>
</protein>
<dbReference type="PANTHER" id="PTHR15590">
    <property type="entry name" value="CX9C MOTIF-CONTAINING PROTEIN 4"/>
    <property type="match status" value="1"/>
</dbReference>
<dbReference type="InterPro" id="IPR027179">
    <property type="entry name" value="CMC4"/>
</dbReference>
<dbReference type="PANTHER" id="PTHR15590:SF0">
    <property type="entry name" value="CX9C MOTIF-CONTAINING PROTEIN 4"/>
    <property type="match status" value="1"/>
</dbReference>
<evidence type="ECO:0000256" key="3">
    <source>
        <dbReference type="ARBA" id="ARBA00023128"/>
    </source>
</evidence>
<accession>A0A401S1U0</accession>
<dbReference type="PROSITE" id="PS51808">
    <property type="entry name" value="CHCH"/>
    <property type="match status" value="1"/>
</dbReference>
<dbReference type="EMBL" id="BEZZ01000055">
    <property type="protein sequence ID" value="GCC24359.1"/>
    <property type="molecule type" value="Genomic_DNA"/>
</dbReference>
<comment type="similarity">
    <text evidence="2">Belongs to the CMC4 family.</text>
</comment>
<feature type="disulfide bond" evidence="5">
    <location>
        <begin position="66"/>
        <end position="76"/>
    </location>
</feature>
<dbReference type="InterPro" id="IPR009069">
    <property type="entry name" value="Cys_alpha_HP_mot_SF"/>
</dbReference>
<evidence type="ECO:0000256" key="5">
    <source>
        <dbReference type="PIRSR" id="PIRSR627179-50"/>
    </source>
</evidence>
<dbReference type="Proteomes" id="UP000287033">
    <property type="component" value="Unassembled WGS sequence"/>
</dbReference>
<name>A0A401S1U0_CHIPU</name>
<feature type="disulfide bond" evidence="5">
    <location>
        <begin position="44"/>
        <end position="55"/>
    </location>
</feature>
<organism evidence="6 7">
    <name type="scientific">Chiloscyllium punctatum</name>
    <name type="common">Brownbanded bambooshark</name>
    <name type="synonym">Hemiscyllium punctatum</name>
    <dbReference type="NCBI Taxonomy" id="137246"/>
    <lineage>
        <taxon>Eukaryota</taxon>
        <taxon>Metazoa</taxon>
        <taxon>Chordata</taxon>
        <taxon>Craniata</taxon>
        <taxon>Vertebrata</taxon>
        <taxon>Chondrichthyes</taxon>
        <taxon>Elasmobranchii</taxon>
        <taxon>Galeomorphii</taxon>
        <taxon>Galeoidea</taxon>
        <taxon>Orectolobiformes</taxon>
        <taxon>Hemiscylliidae</taxon>
        <taxon>Chiloscyllium</taxon>
    </lineage>
</organism>
<evidence type="ECO:0008006" key="8">
    <source>
        <dbReference type="Google" id="ProtNLM"/>
    </source>
</evidence>
<evidence type="ECO:0000313" key="7">
    <source>
        <dbReference type="Proteomes" id="UP000287033"/>
    </source>
</evidence>